<comment type="caution">
    <text evidence="3">The sequence shown here is derived from an EMBL/GenBank/DDBJ whole genome shotgun (WGS) entry which is preliminary data.</text>
</comment>
<evidence type="ECO:0000256" key="1">
    <source>
        <dbReference type="SAM" id="MobiDB-lite"/>
    </source>
</evidence>
<protein>
    <submittedName>
        <fullName evidence="3">Uncharacterized protein</fullName>
    </submittedName>
</protein>
<sequence length="491" mass="55789">MLWDHLFDFFEQFTYSHHHDQNPSLPLKDNYFNVFSTELQQVIHPPNIFVDGYANVSYTHYLPVWVNSLSMANSIFYLICFGLYYLSMAFFLYKIKSRKIELKRNHKLLFVLAIVFVAIQSMTLIIRVVYDGLHLYARIYTESTGNLLRMEFLIALNLMGALTIFFMFSDFIFLFIVLFYFQKIFWTTAKMMGAISRKALSRIQIMLNVTTVIFSVTSLVMVLLAAIFFFFQKTDMVGKPPTTGVYVGCFVVIFTMLVYDAVITIISGVLVMRSIKQTIKAVMTSSQRYAQRHYQPRITSPLTSSSLSDHNVDKSNANISNTTLSVQQQVVNSSHPHSTNDNNTSTTILRTSIDGRKMEQRIQSPFKVTFGLLLGLVACIFFQLLAAGIASAAVEIDVVKMIWYFFNCLGVLVFAVIILCLFYPMFVNTEIAFKEIETSKANALKNHEHVQEGSLNPMLRVPSMELQTPSSPTLGGNDTGTTSECISVNEH</sequence>
<keyword evidence="4" id="KW-1185">Reference proteome</keyword>
<evidence type="ECO:0000313" key="3">
    <source>
        <dbReference type="EMBL" id="KAG2388031.1"/>
    </source>
</evidence>
<dbReference type="GeneID" id="68093337"/>
<reference evidence="3 4" key="1">
    <citation type="journal article" date="2018" name="BMC Genomics">
        <title>The genome of Naegleria lovaniensis, the basis for a comparative approach to unravel pathogenicity factors of the human pathogenic amoeba N. fowleri.</title>
        <authorList>
            <person name="Liechti N."/>
            <person name="Schurch N."/>
            <person name="Bruggmann R."/>
            <person name="Wittwer M."/>
        </authorList>
    </citation>
    <scope>NUCLEOTIDE SEQUENCE [LARGE SCALE GENOMIC DNA]</scope>
    <source>
        <strain evidence="3 4">ATCC 30569</strain>
    </source>
</reference>
<feature type="transmembrane region" description="Helical" evidence="2">
    <location>
        <begin position="107"/>
        <end position="130"/>
    </location>
</feature>
<feature type="transmembrane region" description="Helical" evidence="2">
    <location>
        <begin position="205"/>
        <end position="231"/>
    </location>
</feature>
<keyword evidence="2" id="KW-1133">Transmembrane helix</keyword>
<feature type="transmembrane region" description="Helical" evidence="2">
    <location>
        <begin position="150"/>
        <end position="181"/>
    </location>
</feature>
<name>A0AA88KNW2_NAELO</name>
<proteinExistence type="predicted"/>
<dbReference type="RefSeq" id="XP_044552023.1">
    <property type="nucleotide sequence ID" value="XM_044698927.1"/>
</dbReference>
<dbReference type="Proteomes" id="UP000816034">
    <property type="component" value="Unassembled WGS sequence"/>
</dbReference>
<gene>
    <name evidence="3" type="ORF">C9374_000881</name>
</gene>
<keyword evidence="2" id="KW-0812">Transmembrane</keyword>
<feature type="region of interest" description="Disordered" evidence="1">
    <location>
        <begin position="468"/>
        <end position="491"/>
    </location>
</feature>
<feature type="transmembrane region" description="Helical" evidence="2">
    <location>
        <begin position="75"/>
        <end position="95"/>
    </location>
</feature>
<organism evidence="3 4">
    <name type="scientific">Naegleria lovaniensis</name>
    <name type="common">Amoeba</name>
    <dbReference type="NCBI Taxonomy" id="51637"/>
    <lineage>
        <taxon>Eukaryota</taxon>
        <taxon>Discoba</taxon>
        <taxon>Heterolobosea</taxon>
        <taxon>Tetramitia</taxon>
        <taxon>Eutetramitia</taxon>
        <taxon>Vahlkampfiidae</taxon>
        <taxon>Naegleria</taxon>
    </lineage>
</organism>
<accession>A0AA88KNW2</accession>
<feature type="transmembrane region" description="Helical" evidence="2">
    <location>
        <begin position="366"/>
        <end position="390"/>
    </location>
</feature>
<feature type="transmembrane region" description="Helical" evidence="2">
    <location>
        <begin position="402"/>
        <end position="426"/>
    </location>
</feature>
<evidence type="ECO:0000313" key="4">
    <source>
        <dbReference type="Proteomes" id="UP000816034"/>
    </source>
</evidence>
<dbReference type="AlphaFoldDB" id="A0AA88KNW2"/>
<feature type="transmembrane region" description="Helical" evidence="2">
    <location>
        <begin position="243"/>
        <end position="271"/>
    </location>
</feature>
<dbReference type="EMBL" id="PYSW02000011">
    <property type="protein sequence ID" value="KAG2388031.1"/>
    <property type="molecule type" value="Genomic_DNA"/>
</dbReference>
<evidence type="ECO:0000256" key="2">
    <source>
        <dbReference type="SAM" id="Phobius"/>
    </source>
</evidence>
<keyword evidence="2" id="KW-0472">Membrane</keyword>